<dbReference type="GO" id="GO:0008270">
    <property type="term" value="F:zinc ion binding"/>
    <property type="evidence" value="ECO:0007669"/>
    <property type="project" value="UniProtKB-KW"/>
</dbReference>
<proteinExistence type="predicted"/>
<feature type="domain" description="BED-type" evidence="5">
    <location>
        <begin position="20"/>
        <end position="88"/>
    </location>
</feature>
<dbReference type="PANTHER" id="PTHR46951">
    <property type="entry name" value="BED-TYPE DOMAIN-CONTAINING PROTEIN"/>
    <property type="match status" value="1"/>
</dbReference>
<sequence>MQNTSSNDTQCASEDILKANSDDIGWDYCELVDPRNNRKVKCKLCNKIVTGGVFRLKQHVARIKGNVSSCKKSTPIDQLKCKQALEEVKRSKDKKRKALEENRMEVNIIENKEADCVEIDGVSRKARTVGPIDQFARAISSSEKKRQQNINETLFKSRTNEVHTYMARWVHESGVSFSSINNDSFRRFVEAVGQFGPGYKPATQYQLREPLAGIKIQKGF</sequence>
<evidence type="ECO:0000256" key="4">
    <source>
        <dbReference type="PROSITE-ProRule" id="PRU00027"/>
    </source>
</evidence>
<accession>A0AAF1BJ97</accession>
<keyword evidence="1" id="KW-0479">Metal-binding</keyword>
<dbReference type="KEGG" id="dcr:108201986"/>
<evidence type="ECO:0000313" key="6">
    <source>
        <dbReference type="EMBL" id="WOH15621.1"/>
    </source>
</evidence>
<organism evidence="6 7">
    <name type="scientific">Daucus carota subsp. sativus</name>
    <name type="common">Carrot</name>
    <dbReference type="NCBI Taxonomy" id="79200"/>
    <lineage>
        <taxon>Eukaryota</taxon>
        <taxon>Viridiplantae</taxon>
        <taxon>Streptophyta</taxon>
        <taxon>Embryophyta</taxon>
        <taxon>Tracheophyta</taxon>
        <taxon>Spermatophyta</taxon>
        <taxon>Magnoliopsida</taxon>
        <taxon>eudicotyledons</taxon>
        <taxon>Gunneridae</taxon>
        <taxon>Pentapetalae</taxon>
        <taxon>asterids</taxon>
        <taxon>campanulids</taxon>
        <taxon>Apiales</taxon>
        <taxon>Apiaceae</taxon>
        <taxon>Apioideae</taxon>
        <taxon>Scandiceae</taxon>
        <taxon>Daucinae</taxon>
        <taxon>Daucus</taxon>
        <taxon>Daucus sect. Daucus</taxon>
    </lineage>
</organism>
<dbReference type="PANTHER" id="PTHR46951:SF2">
    <property type="entry name" value="BED-TYPE DOMAIN-CONTAINING PROTEIN"/>
    <property type="match status" value="1"/>
</dbReference>
<evidence type="ECO:0000256" key="3">
    <source>
        <dbReference type="ARBA" id="ARBA00022833"/>
    </source>
</evidence>
<dbReference type="Proteomes" id="UP000077755">
    <property type="component" value="Chromosome 9"/>
</dbReference>
<keyword evidence="3" id="KW-0862">Zinc</keyword>
<protein>
    <recommendedName>
        <fullName evidence="5">BED-type domain-containing protein</fullName>
    </recommendedName>
</protein>
<evidence type="ECO:0000256" key="1">
    <source>
        <dbReference type="ARBA" id="ARBA00022723"/>
    </source>
</evidence>
<keyword evidence="7" id="KW-1185">Reference proteome</keyword>
<reference evidence="6" key="1">
    <citation type="journal article" date="2016" name="Nat. Genet.">
        <title>A high-quality carrot genome assembly provides new insights into carotenoid accumulation and asterid genome evolution.</title>
        <authorList>
            <person name="Iorizzo M."/>
            <person name="Ellison S."/>
            <person name="Senalik D."/>
            <person name="Zeng P."/>
            <person name="Satapoomin P."/>
            <person name="Huang J."/>
            <person name="Bowman M."/>
            <person name="Iovene M."/>
            <person name="Sanseverino W."/>
            <person name="Cavagnaro P."/>
            <person name="Yildiz M."/>
            <person name="Macko-Podgorni A."/>
            <person name="Moranska E."/>
            <person name="Grzebelus E."/>
            <person name="Grzebelus D."/>
            <person name="Ashrafi H."/>
            <person name="Zheng Z."/>
            <person name="Cheng S."/>
            <person name="Spooner D."/>
            <person name="Van Deynze A."/>
            <person name="Simon P."/>
        </authorList>
    </citation>
    <scope>NUCLEOTIDE SEQUENCE</scope>
    <source>
        <tissue evidence="6">Leaf</tissue>
    </source>
</reference>
<evidence type="ECO:0000259" key="5">
    <source>
        <dbReference type="PROSITE" id="PS50808"/>
    </source>
</evidence>
<keyword evidence="2 4" id="KW-0863">Zinc-finger</keyword>
<reference evidence="6" key="2">
    <citation type="submission" date="2022-03" db="EMBL/GenBank/DDBJ databases">
        <title>Draft title - Genomic analysis of global carrot germplasm unveils the trajectory of domestication and the origin of high carotenoid orange carrot.</title>
        <authorList>
            <person name="Iorizzo M."/>
            <person name="Ellison S."/>
            <person name="Senalik D."/>
            <person name="Macko-Podgorni A."/>
            <person name="Grzebelus D."/>
            <person name="Bostan H."/>
            <person name="Rolling W."/>
            <person name="Curaba J."/>
            <person name="Simon P."/>
        </authorList>
    </citation>
    <scope>NUCLEOTIDE SEQUENCE</scope>
    <source>
        <tissue evidence="6">Leaf</tissue>
    </source>
</reference>
<dbReference type="AlphaFoldDB" id="A0AAF1BJ97"/>
<evidence type="ECO:0000256" key="2">
    <source>
        <dbReference type="ARBA" id="ARBA00022771"/>
    </source>
</evidence>
<gene>
    <name evidence="6" type="ORF">DCAR_0935164</name>
</gene>
<evidence type="ECO:0000313" key="7">
    <source>
        <dbReference type="Proteomes" id="UP000077755"/>
    </source>
</evidence>
<dbReference type="InterPro" id="IPR003656">
    <property type="entry name" value="Znf_BED"/>
</dbReference>
<dbReference type="PROSITE" id="PS50808">
    <property type="entry name" value="ZF_BED"/>
    <property type="match status" value="1"/>
</dbReference>
<name>A0AAF1BJ97_DAUCS</name>
<dbReference type="GO" id="GO:0003677">
    <property type="term" value="F:DNA binding"/>
    <property type="evidence" value="ECO:0007669"/>
    <property type="project" value="InterPro"/>
</dbReference>
<dbReference type="EMBL" id="CP093351">
    <property type="protein sequence ID" value="WOH15621.1"/>
    <property type="molecule type" value="Genomic_DNA"/>
</dbReference>